<name>A0AAN7G7L2_QUERU</name>
<feature type="compositionally biased region" description="Low complexity" evidence="1">
    <location>
        <begin position="21"/>
        <end position="31"/>
    </location>
</feature>
<sequence length="123" mass="14303">QTHSKKISPEPPQPQPNHDLTTTTTQPRPTTHFSRRSTTNDPLHPNSPIHNQRPTSSQLADPRTQPNHADPQPTTTPKTTTTTDPCRHPRPKHRTHNPTTNHDQRPKHRTQQRRKREKRWCLV</sequence>
<feature type="non-terminal residue" evidence="2">
    <location>
        <position position="1"/>
    </location>
</feature>
<proteinExistence type="predicted"/>
<dbReference type="Proteomes" id="UP001324115">
    <property type="component" value="Unassembled WGS sequence"/>
</dbReference>
<comment type="caution">
    <text evidence="2">The sequence shown here is derived from an EMBL/GenBank/DDBJ whole genome shotgun (WGS) entry which is preliminary data.</text>
</comment>
<gene>
    <name evidence="2" type="ORF">RGQ29_013177</name>
</gene>
<organism evidence="2 3">
    <name type="scientific">Quercus rubra</name>
    <name type="common">Northern red oak</name>
    <name type="synonym">Quercus borealis</name>
    <dbReference type="NCBI Taxonomy" id="3512"/>
    <lineage>
        <taxon>Eukaryota</taxon>
        <taxon>Viridiplantae</taxon>
        <taxon>Streptophyta</taxon>
        <taxon>Embryophyta</taxon>
        <taxon>Tracheophyta</taxon>
        <taxon>Spermatophyta</taxon>
        <taxon>Magnoliopsida</taxon>
        <taxon>eudicotyledons</taxon>
        <taxon>Gunneridae</taxon>
        <taxon>Pentapetalae</taxon>
        <taxon>rosids</taxon>
        <taxon>fabids</taxon>
        <taxon>Fagales</taxon>
        <taxon>Fagaceae</taxon>
        <taxon>Quercus</taxon>
    </lineage>
</organism>
<feature type="compositionally biased region" description="Low complexity" evidence="1">
    <location>
        <begin position="71"/>
        <end position="84"/>
    </location>
</feature>
<feature type="compositionally biased region" description="Basic residues" evidence="1">
    <location>
        <begin position="105"/>
        <end position="123"/>
    </location>
</feature>
<evidence type="ECO:0000313" key="2">
    <source>
        <dbReference type="EMBL" id="KAK4605001.1"/>
    </source>
</evidence>
<feature type="region of interest" description="Disordered" evidence="1">
    <location>
        <begin position="1"/>
        <end position="123"/>
    </location>
</feature>
<dbReference type="EMBL" id="JAXUIC010000002">
    <property type="protein sequence ID" value="KAK4605001.1"/>
    <property type="molecule type" value="Genomic_DNA"/>
</dbReference>
<accession>A0AAN7G7L2</accession>
<evidence type="ECO:0000256" key="1">
    <source>
        <dbReference type="SAM" id="MobiDB-lite"/>
    </source>
</evidence>
<dbReference type="AlphaFoldDB" id="A0AAN7G7L2"/>
<keyword evidence="3" id="KW-1185">Reference proteome</keyword>
<protein>
    <submittedName>
        <fullName evidence="2">Uncharacterized protein</fullName>
    </submittedName>
</protein>
<evidence type="ECO:0000313" key="3">
    <source>
        <dbReference type="Proteomes" id="UP001324115"/>
    </source>
</evidence>
<feature type="compositionally biased region" description="Polar residues" evidence="1">
    <location>
        <begin position="48"/>
        <end position="67"/>
    </location>
</feature>
<reference evidence="2 3" key="1">
    <citation type="journal article" date="2023" name="G3 (Bethesda)">
        <title>A haplotype-resolved chromosome-scale genome for Quercus rubra L. provides insights into the genetics of adaptive traits for red oak species.</title>
        <authorList>
            <person name="Kapoor B."/>
            <person name="Jenkins J."/>
            <person name="Schmutz J."/>
            <person name="Zhebentyayeva T."/>
            <person name="Kuelheim C."/>
            <person name="Coggeshall M."/>
            <person name="Heim C."/>
            <person name="Lasky J.R."/>
            <person name="Leites L."/>
            <person name="Islam-Faridi N."/>
            <person name="Romero-Severson J."/>
            <person name="DeLeo V.L."/>
            <person name="Lucas S.M."/>
            <person name="Lazic D."/>
            <person name="Gailing O."/>
            <person name="Carlson J."/>
            <person name="Staton M."/>
        </authorList>
    </citation>
    <scope>NUCLEOTIDE SEQUENCE [LARGE SCALE GENOMIC DNA]</scope>
    <source>
        <strain evidence="2">Pseudo-F2</strain>
    </source>
</reference>